<proteinExistence type="predicted"/>
<gene>
    <name evidence="1" type="ORF">E1161_04850</name>
</gene>
<dbReference type="InterPro" id="IPR050179">
    <property type="entry name" value="Trans_hexapeptide_repeat"/>
</dbReference>
<sequence length="194" mass="19784">MSASADVAETAALGAGSRVWDLAQVRENAEIGRRCVLGRGACVDAGVRIGDNVKIQNYALVYSPAVLADGVFVGPSAVLTNDTYPRAVGVDGAPLGPGNWVPVGVVVGEGASLGARSVCVAPVVVGRWALVGAGAVVVDDVPDFGLVVGNPARRIGWVGPAGVRLESAGSGRWLCPRTGARFVEIDGILREEGR</sequence>
<evidence type="ECO:0000313" key="2">
    <source>
        <dbReference type="Proteomes" id="UP000294744"/>
    </source>
</evidence>
<dbReference type="PANTHER" id="PTHR43300">
    <property type="entry name" value="ACETYLTRANSFERASE"/>
    <property type="match status" value="1"/>
</dbReference>
<keyword evidence="2" id="KW-1185">Reference proteome</keyword>
<name>A0A4R4UU06_9PSEU</name>
<dbReference type="SUPFAM" id="SSF51161">
    <property type="entry name" value="Trimeric LpxA-like enzymes"/>
    <property type="match status" value="1"/>
</dbReference>
<organism evidence="1 2">
    <name type="scientific">Saccharopolyspora aridisoli</name>
    <dbReference type="NCBI Taxonomy" id="2530385"/>
    <lineage>
        <taxon>Bacteria</taxon>
        <taxon>Bacillati</taxon>
        <taxon>Actinomycetota</taxon>
        <taxon>Actinomycetes</taxon>
        <taxon>Pseudonocardiales</taxon>
        <taxon>Pseudonocardiaceae</taxon>
        <taxon>Saccharopolyspora</taxon>
    </lineage>
</organism>
<dbReference type="GO" id="GO:0016740">
    <property type="term" value="F:transferase activity"/>
    <property type="evidence" value="ECO:0007669"/>
    <property type="project" value="UniProtKB-KW"/>
</dbReference>
<reference evidence="1 2" key="1">
    <citation type="submission" date="2019-03" db="EMBL/GenBank/DDBJ databases">
        <title>Draft genome sequences of novel Actinobacteria.</title>
        <authorList>
            <person name="Sahin N."/>
            <person name="Ay H."/>
            <person name="Saygin H."/>
        </authorList>
    </citation>
    <scope>NUCLEOTIDE SEQUENCE [LARGE SCALE GENOMIC DNA]</scope>
    <source>
        <strain evidence="1 2">16K404</strain>
    </source>
</reference>
<dbReference type="CDD" id="cd03358">
    <property type="entry name" value="LbH_WxcM_N_like"/>
    <property type="match status" value="1"/>
</dbReference>
<dbReference type="Proteomes" id="UP000294744">
    <property type="component" value="Unassembled WGS sequence"/>
</dbReference>
<accession>A0A4R4UU06</accession>
<evidence type="ECO:0000313" key="1">
    <source>
        <dbReference type="EMBL" id="TDC95550.1"/>
    </source>
</evidence>
<dbReference type="AlphaFoldDB" id="A0A4R4UU06"/>
<dbReference type="InterPro" id="IPR001451">
    <property type="entry name" value="Hexapep"/>
</dbReference>
<comment type="caution">
    <text evidence="1">The sequence shown here is derived from an EMBL/GenBank/DDBJ whole genome shotgun (WGS) entry which is preliminary data.</text>
</comment>
<keyword evidence="1" id="KW-0808">Transferase</keyword>
<dbReference type="Pfam" id="PF14602">
    <property type="entry name" value="Hexapep_2"/>
    <property type="match status" value="1"/>
</dbReference>
<dbReference type="PANTHER" id="PTHR43300:SF4">
    <property type="entry name" value="ACYL-[ACYL-CARRIER-PROTEIN]--UDP-N-ACETYLGLUCOSAMINE O-ACYLTRANSFERASE"/>
    <property type="match status" value="1"/>
</dbReference>
<dbReference type="Gene3D" id="2.160.10.10">
    <property type="entry name" value="Hexapeptide repeat proteins"/>
    <property type="match status" value="1"/>
</dbReference>
<dbReference type="InterPro" id="IPR011004">
    <property type="entry name" value="Trimer_LpxA-like_sf"/>
</dbReference>
<dbReference type="EMBL" id="SMKV01000004">
    <property type="protein sequence ID" value="TDC95550.1"/>
    <property type="molecule type" value="Genomic_DNA"/>
</dbReference>
<protein>
    <submittedName>
        <fullName evidence="1">N-acetyltransferase</fullName>
    </submittedName>
</protein>
<dbReference type="Pfam" id="PF00132">
    <property type="entry name" value="Hexapep"/>
    <property type="match status" value="1"/>
</dbReference>
<dbReference type="OrthoDB" id="2643438at2"/>